<feature type="compositionally biased region" description="Basic residues" evidence="1">
    <location>
        <begin position="395"/>
        <end position="408"/>
    </location>
</feature>
<feature type="region of interest" description="Disordered" evidence="1">
    <location>
        <begin position="302"/>
        <end position="506"/>
    </location>
</feature>
<feature type="compositionally biased region" description="Polar residues" evidence="1">
    <location>
        <begin position="424"/>
        <end position="433"/>
    </location>
</feature>
<feature type="compositionally biased region" description="Basic and acidic residues" evidence="1">
    <location>
        <begin position="462"/>
        <end position="472"/>
    </location>
</feature>
<comment type="caution">
    <text evidence="3">The sequence shown here is derived from an EMBL/GenBank/DDBJ whole genome shotgun (WGS) entry which is preliminary data.</text>
</comment>
<keyword evidence="2" id="KW-0472">Membrane</keyword>
<feature type="transmembrane region" description="Helical" evidence="2">
    <location>
        <begin position="211"/>
        <end position="235"/>
    </location>
</feature>
<dbReference type="EMBL" id="LWMT01000254">
    <property type="protein sequence ID" value="KZX11145.1"/>
    <property type="molecule type" value="Genomic_DNA"/>
</dbReference>
<gene>
    <name evidence="3" type="ORF">MBFIL_15100</name>
</gene>
<feature type="compositionally biased region" description="Basic and acidic residues" evidence="1">
    <location>
        <begin position="438"/>
        <end position="452"/>
    </location>
</feature>
<keyword evidence="2" id="KW-1133">Transmembrane helix</keyword>
<dbReference type="AlphaFoldDB" id="A0A162FCV3"/>
<sequence>MTNLKVLKLIDLKSTTVIGTAVNFFIGLIVAIIAIIVLAVLAGANFSSFYVLLIVGFVFLNLLLSIICYFGGGFLINFLLKHIKDATFDLTEEGEFKNFSIISISIIVSLFTLIVYLIMYPIELSFLMLTLPSLSQISPSIVNSLGVLISTSRMLSLTIYTFVGSFILSVVGLFVYNNISKLTGGIKTELNKKDQGTIEIDSFNVARTSSIIGIVLGIVSFVLGILFILFSLLLTNATAFFSNPGSIIIALSGNIQLLLLFVVIGFVVSFFLIAIYCLIYNNISDKLDKITLKIRDAPIKPKKEDKKRDEQDKKAKRAKEKQDRKVRKEKDRKEKKNRKEKQEELKQKIQKKDENIELEEYNDSNNNHLKKDKLIEEEISEEKGIEGELTEQTKKGNKRKGLFSRKSKDKTEEDSEQEIQEQSAVESINNEQEQGVEEEPKADESRKQGKEEDSQDMEEQEEQTKQRTEQVNKESNSAKATNKPNKQTRRDKRRNRRNRRKRKAKK</sequence>
<protein>
    <submittedName>
        <fullName evidence="3">Uncharacterized protein</fullName>
    </submittedName>
</protein>
<feature type="transmembrane region" description="Helical" evidence="2">
    <location>
        <begin position="21"/>
        <end position="43"/>
    </location>
</feature>
<feature type="transmembrane region" description="Helical" evidence="2">
    <location>
        <begin position="255"/>
        <end position="279"/>
    </location>
</feature>
<dbReference type="Proteomes" id="UP000077066">
    <property type="component" value="Unassembled WGS sequence"/>
</dbReference>
<reference evidence="3 4" key="1">
    <citation type="submission" date="2016-04" db="EMBL/GenBank/DDBJ databases">
        <title>Genome sequence of Methanobrevibacter filiformis DSM 11501.</title>
        <authorList>
            <person name="Poehlein A."/>
            <person name="Seedorf H."/>
            <person name="Daniel R."/>
        </authorList>
    </citation>
    <scope>NUCLEOTIDE SEQUENCE [LARGE SCALE GENOMIC DNA]</scope>
    <source>
        <strain evidence="3 4">DSM 11501</strain>
    </source>
</reference>
<feature type="compositionally biased region" description="Basic and acidic residues" evidence="1">
    <location>
        <begin position="340"/>
        <end position="355"/>
    </location>
</feature>
<feature type="transmembrane region" description="Helical" evidence="2">
    <location>
        <begin position="49"/>
        <end position="80"/>
    </location>
</feature>
<proteinExistence type="predicted"/>
<feature type="compositionally biased region" description="Basic and acidic residues" evidence="1">
    <location>
        <begin position="372"/>
        <end position="394"/>
    </location>
</feature>
<feature type="compositionally biased region" description="Basic residues" evidence="1">
    <location>
        <begin position="486"/>
        <end position="506"/>
    </location>
</feature>
<name>A0A162FCV3_9EURY</name>
<keyword evidence="4" id="KW-1185">Reference proteome</keyword>
<evidence type="ECO:0000256" key="2">
    <source>
        <dbReference type="SAM" id="Phobius"/>
    </source>
</evidence>
<feature type="compositionally biased region" description="Basic and acidic residues" evidence="1">
    <location>
        <begin position="320"/>
        <end position="334"/>
    </location>
</feature>
<feature type="compositionally biased region" description="Polar residues" evidence="1">
    <location>
        <begin position="473"/>
        <end position="485"/>
    </location>
</feature>
<dbReference type="RefSeq" id="WP_066973265.1">
    <property type="nucleotide sequence ID" value="NZ_LWMT01000254.1"/>
</dbReference>
<feature type="transmembrane region" description="Helical" evidence="2">
    <location>
        <begin position="101"/>
        <end position="122"/>
    </location>
</feature>
<dbReference type="STRING" id="55758.MBFIL_15100"/>
<organism evidence="3 4">
    <name type="scientific">Methanobrevibacter filiformis</name>
    <dbReference type="NCBI Taxonomy" id="55758"/>
    <lineage>
        <taxon>Archaea</taxon>
        <taxon>Methanobacteriati</taxon>
        <taxon>Methanobacteriota</taxon>
        <taxon>Methanomada group</taxon>
        <taxon>Methanobacteria</taxon>
        <taxon>Methanobacteriales</taxon>
        <taxon>Methanobacteriaceae</taxon>
        <taxon>Methanobrevibacter</taxon>
    </lineage>
</organism>
<evidence type="ECO:0000313" key="3">
    <source>
        <dbReference type="EMBL" id="KZX11145.1"/>
    </source>
</evidence>
<evidence type="ECO:0000256" key="1">
    <source>
        <dbReference type="SAM" id="MobiDB-lite"/>
    </source>
</evidence>
<accession>A0A162FCV3</accession>
<feature type="compositionally biased region" description="Basic and acidic residues" evidence="1">
    <location>
        <begin position="302"/>
        <end position="313"/>
    </location>
</feature>
<evidence type="ECO:0000313" key="4">
    <source>
        <dbReference type="Proteomes" id="UP000077066"/>
    </source>
</evidence>
<keyword evidence="2" id="KW-0812">Transmembrane</keyword>
<dbReference type="PATRIC" id="fig|55758.3.peg.1706"/>
<feature type="transmembrane region" description="Helical" evidence="2">
    <location>
        <begin position="157"/>
        <end position="176"/>
    </location>
</feature>